<comment type="subcellular location">
    <subcellularLocation>
        <location evidence="1">Cell projection</location>
        <location evidence="1">Cilium</location>
    </subcellularLocation>
    <subcellularLocation>
        <location evidence="2">Cytoplasm</location>
    </subcellularLocation>
</comment>
<feature type="domain" description="HYDIN/VesB/CFA65-like Ig-like" evidence="8">
    <location>
        <begin position="255"/>
        <end position="347"/>
    </location>
</feature>
<evidence type="ECO:0000256" key="2">
    <source>
        <dbReference type="ARBA" id="ARBA00004496"/>
    </source>
</evidence>
<dbReference type="EMBL" id="DS113191">
    <property type="protein sequence ID" value="EAY21359.1"/>
    <property type="molecule type" value="Genomic_DNA"/>
</dbReference>
<dbReference type="OrthoDB" id="2115465at2759"/>
<sequence length="1183" mass="131567">MTDFWDFSDLIESWNVKNISVTEPKEDEQKLVEQMQKEMNEINESIEKIQANDPEAISDLRLLKIPKISEVSLGVTAGGGSDDKIVENPEKIVINIPEKPSLINTTKLATQKSPRIIKPKTPQKNTIARTMEKSQKSIPEKSPSTENLKPVFKCTPEKMEVVNFHLSELYSQEFYLQNVDFKTHGFQVKFPKKKAFSVQFDESSVSSRTISGLGIKFTVNFKPTKPKDYDQEIVFIPDNGAPPTIVKLHCYRDPPNLSHPDVVDLGATLVHSLKPGKFTITNKGGIAFFSFSSATGRDDNMMFINGSFTLIPSQFQLQHGESKEIEVKFRPVEPGKHTASFEIVAEHFPQKFSFLAEGEAAVPNLKFAISPDKRLFLPFLPQDVNTTRVVEIHNEADVQYPFYAQILSPREGSRSDLAILYPGTNTQTVKNIPPPFIVSPLAGMVGAHDTITLRVTFSPKMFAFYKANIVISANRIPDETGKQTNRKMLTIAAEGTTGPPRVLIQPPLVLFNSVVPHVETTEAIDVVNESNLDIKLQWHKSNTISPSPLVFNVSPNNRATVDLICNLTKRIGLAGENRSPIKNVAMTCTTPGEARPSSRHYSLSMNAFQDEEKQQTEEEKPLNEEEEEEKQEKDEMPNIFALKHWSSEISKSELSTSVTNLQLSLDMQDDSLRSKDEVKPIPAENSTPMNFTFATHVLQPNLVLDPPVCEFGSVLTGTVATHNLKLINNFGCPICFVIEYPDDPAWKVDRPKRVVNANSQETVQMDLKYDTQTALSDIITLHTWWANKNGTPIEGLPHSTYAIPVFAIFDSPIISIDKRIVDIGEVYPTVVYDAEVKISLLNSFPTKYEVECPSGTVHLKLQGNSNSEEEENEEVDSSYYVQASPAVGQLGLGGEQIIKLKVCFAELGERAMPIKIKILGKVYTVAVIANVVAPKVTLITRSVDFSSDFVICNESKTLIHVENKCQVASTARIVMMNDCNKVFTLGDNSVKSLAGNSQVTIPVSCYSEIHGDYNGKLKLIIRDLWQYKEIDIPLHVKALGSFFGFQKHTFGYTQHPSGDFVSFGERIKAGEGVITRCISLVNFSSAPIDVQWSLANFVHGRNYVDVNCGIADDGHFNLETKEAEGANEQSPFSIETHETNIESHGKRVVEIKLDTSVKGEFNGCVAARSGEFIHTLGLHAVII</sequence>
<dbReference type="InterPro" id="IPR053879">
    <property type="entry name" value="HYDIN_VesB_CFA65-like_Ig"/>
</dbReference>
<organism evidence="9 10">
    <name type="scientific">Trichomonas vaginalis (strain ATCC PRA-98 / G3)</name>
    <dbReference type="NCBI Taxonomy" id="412133"/>
    <lineage>
        <taxon>Eukaryota</taxon>
        <taxon>Metamonada</taxon>
        <taxon>Parabasalia</taxon>
        <taxon>Trichomonadida</taxon>
        <taxon>Trichomonadidae</taxon>
        <taxon>Trichomonas</taxon>
    </lineage>
</organism>
<evidence type="ECO:0000259" key="8">
    <source>
        <dbReference type="Pfam" id="PF22544"/>
    </source>
</evidence>
<dbReference type="PANTHER" id="PTHR46348:SF1">
    <property type="entry name" value="DELETED IN LUNG AND ESOPHAGEAL CANCER PROTEIN 1"/>
    <property type="match status" value="1"/>
</dbReference>
<evidence type="ECO:0000256" key="5">
    <source>
        <dbReference type="ARBA" id="ARBA00023273"/>
    </source>
</evidence>
<evidence type="ECO:0000256" key="1">
    <source>
        <dbReference type="ARBA" id="ARBA00004138"/>
    </source>
</evidence>
<dbReference type="STRING" id="5722.A2DEE1"/>
<dbReference type="InterPro" id="IPR033304">
    <property type="entry name" value="DLEC1"/>
</dbReference>
<dbReference type="InParanoid" id="A2DEE1"/>
<evidence type="ECO:0000313" key="9">
    <source>
        <dbReference type="EMBL" id="EAY21359.1"/>
    </source>
</evidence>
<dbReference type="Proteomes" id="UP000001542">
    <property type="component" value="Unassembled WGS sequence"/>
</dbReference>
<evidence type="ECO:0000256" key="7">
    <source>
        <dbReference type="SAM" id="MobiDB-lite"/>
    </source>
</evidence>
<dbReference type="GO" id="GO:0008285">
    <property type="term" value="P:negative regulation of cell population proliferation"/>
    <property type="evidence" value="ECO:0007669"/>
    <property type="project" value="InterPro"/>
</dbReference>
<dbReference type="KEGG" id="tva:5466907"/>
<dbReference type="RefSeq" id="XP_001582345.1">
    <property type="nucleotide sequence ID" value="XM_001582295.1"/>
</dbReference>
<evidence type="ECO:0000256" key="4">
    <source>
        <dbReference type="ARBA" id="ARBA00023069"/>
    </source>
</evidence>
<feature type="coiled-coil region" evidence="6">
    <location>
        <begin position="25"/>
        <end position="52"/>
    </location>
</feature>
<accession>A2DEE1</accession>
<reference evidence="9" key="1">
    <citation type="submission" date="2006-10" db="EMBL/GenBank/DDBJ databases">
        <authorList>
            <person name="Amadeo P."/>
            <person name="Zhao Q."/>
            <person name="Wortman J."/>
            <person name="Fraser-Liggett C."/>
            <person name="Carlton J."/>
        </authorList>
    </citation>
    <scope>NUCLEOTIDE SEQUENCE</scope>
    <source>
        <strain evidence="9">G3</strain>
    </source>
</reference>
<dbReference type="VEuPathDB" id="TrichDB:TVAGG3_0175300"/>
<proteinExistence type="predicted"/>
<feature type="region of interest" description="Disordered" evidence="7">
    <location>
        <begin position="609"/>
        <end position="636"/>
    </location>
</feature>
<dbReference type="AlphaFoldDB" id="A2DEE1"/>
<keyword evidence="5" id="KW-0966">Cell projection</keyword>
<dbReference type="OMA" id="KKYQPHA"/>
<keyword evidence="4" id="KW-0969">Cilium</keyword>
<evidence type="ECO:0000256" key="6">
    <source>
        <dbReference type="SAM" id="Coils"/>
    </source>
</evidence>
<dbReference type="Gene3D" id="2.60.40.10">
    <property type="entry name" value="Immunoglobulins"/>
    <property type="match status" value="3"/>
</dbReference>
<gene>
    <name evidence="9" type="ORF">TVAG_167340</name>
</gene>
<name>A2DEE1_TRIV3</name>
<feature type="compositionally biased region" description="Basic and acidic residues" evidence="7">
    <location>
        <begin position="610"/>
        <end position="623"/>
    </location>
</feature>
<dbReference type="InterPro" id="IPR013783">
    <property type="entry name" value="Ig-like_fold"/>
</dbReference>
<dbReference type="Pfam" id="PF22544">
    <property type="entry name" value="HYDIN_VesB_CFA65-like_Ig"/>
    <property type="match status" value="1"/>
</dbReference>
<protein>
    <recommendedName>
        <fullName evidence="8">HYDIN/VesB/CFA65-like Ig-like domain-containing protein</fullName>
    </recommendedName>
</protein>
<feature type="compositionally biased region" description="Basic and acidic residues" evidence="7">
    <location>
        <begin position="130"/>
        <end position="139"/>
    </location>
</feature>
<feature type="region of interest" description="Disordered" evidence="7">
    <location>
        <begin position="122"/>
        <end position="149"/>
    </location>
</feature>
<keyword evidence="10" id="KW-1185">Reference proteome</keyword>
<dbReference type="VEuPathDB" id="TrichDB:TVAG_167340"/>
<reference evidence="9" key="2">
    <citation type="journal article" date="2007" name="Science">
        <title>Draft genome sequence of the sexually transmitted pathogen Trichomonas vaginalis.</title>
        <authorList>
            <person name="Carlton J.M."/>
            <person name="Hirt R.P."/>
            <person name="Silva J.C."/>
            <person name="Delcher A.L."/>
            <person name="Schatz M."/>
            <person name="Zhao Q."/>
            <person name="Wortman J.R."/>
            <person name="Bidwell S.L."/>
            <person name="Alsmark U.C.M."/>
            <person name="Besteiro S."/>
            <person name="Sicheritz-Ponten T."/>
            <person name="Noel C.J."/>
            <person name="Dacks J.B."/>
            <person name="Foster P.G."/>
            <person name="Simillion C."/>
            <person name="Van de Peer Y."/>
            <person name="Miranda-Saavedra D."/>
            <person name="Barton G.J."/>
            <person name="Westrop G.D."/>
            <person name="Mueller S."/>
            <person name="Dessi D."/>
            <person name="Fiori P.L."/>
            <person name="Ren Q."/>
            <person name="Paulsen I."/>
            <person name="Zhang H."/>
            <person name="Bastida-Corcuera F.D."/>
            <person name="Simoes-Barbosa A."/>
            <person name="Brown M.T."/>
            <person name="Hayes R.D."/>
            <person name="Mukherjee M."/>
            <person name="Okumura C.Y."/>
            <person name="Schneider R."/>
            <person name="Smith A.J."/>
            <person name="Vanacova S."/>
            <person name="Villalvazo M."/>
            <person name="Haas B.J."/>
            <person name="Pertea M."/>
            <person name="Feldblyum T.V."/>
            <person name="Utterback T.R."/>
            <person name="Shu C.L."/>
            <person name="Osoegawa K."/>
            <person name="de Jong P.J."/>
            <person name="Hrdy I."/>
            <person name="Horvathova L."/>
            <person name="Zubacova Z."/>
            <person name="Dolezal P."/>
            <person name="Malik S.B."/>
            <person name="Logsdon J.M. Jr."/>
            <person name="Henze K."/>
            <person name="Gupta A."/>
            <person name="Wang C.C."/>
            <person name="Dunne R.L."/>
            <person name="Upcroft J.A."/>
            <person name="Upcroft P."/>
            <person name="White O."/>
            <person name="Salzberg S.L."/>
            <person name="Tang P."/>
            <person name="Chiu C.-H."/>
            <person name="Lee Y.-S."/>
            <person name="Embley T.M."/>
            <person name="Coombs G.H."/>
            <person name="Mottram J.C."/>
            <person name="Tachezy J."/>
            <person name="Fraser-Liggett C.M."/>
            <person name="Johnson P.J."/>
        </authorList>
    </citation>
    <scope>NUCLEOTIDE SEQUENCE [LARGE SCALE GENOMIC DNA]</scope>
    <source>
        <strain evidence="9">G3</strain>
    </source>
</reference>
<dbReference type="PANTHER" id="PTHR46348">
    <property type="entry name" value="DELETED IN LUNG AND ESOPHAGEAL CANCER PROTEIN 1"/>
    <property type="match status" value="1"/>
</dbReference>
<evidence type="ECO:0000256" key="3">
    <source>
        <dbReference type="ARBA" id="ARBA00022490"/>
    </source>
</evidence>
<evidence type="ECO:0000313" key="10">
    <source>
        <dbReference type="Proteomes" id="UP000001542"/>
    </source>
</evidence>
<keyword evidence="3" id="KW-0963">Cytoplasm</keyword>
<keyword evidence="6" id="KW-0175">Coiled coil</keyword>